<dbReference type="EMBL" id="CBLX010000023">
    <property type="protein sequence ID" value="CDG40768.1"/>
    <property type="molecule type" value="Genomic_DNA"/>
</dbReference>
<accession>A0A060QJC2</accession>
<dbReference type="InterPro" id="IPR002028">
    <property type="entry name" value="Trp_synthase_suA"/>
</dbReference>
<dbReference type="RefSeq" id="WP_023978882.1">
    <property type="nucleotide sequence ID" value="NZ_CBLX010000023.1"/>
</dbReference>
<evidence type="ECO:0000256" key="10">
    <source>
        <dbReference type="RuleBase" id="RU003662"/>
    </source>
</evidence>
<dbReference type="UniPathway" id="UPA00035">
    <property type="reaction ID" value="UER00044"/>
</dbReference>
<dbReference type="GO" id="GO:0005829">
    <property type="term" value="C:cytosol"/>
    <property type="evidence" value="ECO:0007669"/>
    <property type="project" value="TreeGrafter"/>
</dbReference>
<dbReference type="NCBIfam" id="TIGR00262">
    <property type="entry name" value="trpA"/>
    <property type="match status" value="1"/>
</dbReference>
<comment type="function">
    <text evidence="1 9">The alpha subunit is responsible for the aldol cleavage of indoleglycerol phosphate to indole and glyceraldehyde 3-phosphate.</text>
</comment>
<dbReference type="Proteomes" id="UP000027583">
    <property type="component" value="Unassembled WGS sequence"/>
</dbReference>
<sequence>MSRIKARFESLKAAGRGALIPYLQAYDPDLETSLALLKGMPAAGADLIEIGVPFSDPSADGPTIQAAALRGLKAGATLAGVLDMVRAFRETDNETPIILMGYLNPIDSYGPARFCTDAAKAGVDGLIIVDLPKEESDLLSGDAQRCGLDIIQLVAPNTPDSRLPYLLDTASGFIYYVSITGITGTRTASTDELAAALPRLRAVSPLPVAIGFGIRTPEQAAQAASVGDAAVVASALIATLAGTLKDGKATAESVPSVLGQLADIAKAVRQN</sequence>
<evidence type="ECO:0000256" key="8">
    <source>
        <dbReference type="ARBA" id="ARBA00049047"/>
    </source>
</evidence>
<reference evidence="11 12" key="1">
    <citation type="journal article" date="2014" name="Genome Biol. Evol.">
        <title>Acetic acid bacteria genomes reveal functional traits for adaptation to life in insect guts.</title>
        <authorList>
            <person name="Chouaia B."/>
            <person name="Gaiarsa S."/>
            <person name="Crotti E."/>
            <person name="Comandatore F."/>
            <person name="Degli Esposti M."/>
            <person name="Ricci I."/>
            <person name="Alma A."/>
            <person name="Favia G."/>
            <person name="Bandi C."/>
            <person name="Daffonchio D."/>
        </authorList>
    </citation>
    <scope>NUCLEOTIDE SEQUENCE [LARGE SCALE GENOMIC DNA]</scope>
    <source>
        <strain evidence="11 12">SF2.1</strain>
    </source>
</reference>
<evidence type="ECO:0000256" key="2">
    <source>
        <dbReference type="ARBA" id="ARBA00004733"/>
    </source>
</evidence>
<evidence type="ECO:0000256" key="7">
    <source>
        <dbReference type="ARBA" id="ARBA00023239"/>
    </source>
</evidence>
<keyword evidence="5 9" id="KW-0822">Tryptophan biosynthesis</keyword>
<keyword evidence="6 9" id="KW-0057">Aromatic amino acid biosynthesis</keyword>
<dbReference type="GO" id="GO:0004834">
    <property type="term" value="F:tryptophan synthase activity"/>
    <property type="evidence" value="ECO:0007669"/>
    <property type="project" value="UniProtKB-UniRule"/>
</dbReference>
<evidence type="ECO:0000256" key="4">
    <source>
        <dbReference type="ARBA" id="ARBA00022605"/>
    </source>
</evidence>
<evidence type="ECO:0000256" key="5">
    <source>
        <dbReference type="ARBA" id="ARBA00022822"/>
    </source>
</evidence>
<gene>
    <name evidence="9" type="primary">trpA</name>
    <name evidence="11" type="ORF">ASAP_2723</name>
</gene>
<organism evidence="11 12">
    <name type="scientific">Asaia bogorensis</name>
    <dbReference type="NCBI Taxonomy" id="91915"/>
    <lineage>
        <taxon>Bacteria</taxon>
        <taxon>Pseudomonadati</taxon>
        <taxon>Pseudomonadota</taxon>
        <taxon>Alphaproteobacteria</taxon>
        <taxon>Acetobacterales</taxon>
        <taxon>Acetobacteraceae</taxon>
        <taxon>Asaia</taxon>
    </lineage>
</organism>
<dbReference type="PANTHER" id="PTHR43406:SF1">
    <property type="entry name" value="TRYPTOPHAN SYNTHASE ALPHA CHAIN, CHLOROPLASTIC"/>
    <property type="match status" value="1"/>
</dbReference>
<evidence type="ECO:0000256" key="6">
    <source>
        <dbReference type="ARBA" id="ARBA00023141"/>
    </source>
</evidence>
<evidence type="ECO:0000313" key="11">
    <source>
        <dbReference type="EMBL" id="CDG40768.1"/>
    </source>
</evidence>
<comment type="caution">
    <text evidence="11">The sequence shown here is derived from an EMBL/GenBank/DDBJ whole genome shotgun (WGS) entry which is preliminary data.</text>
</comment>
<evidence type="ECO:0000256" key="3">
    <source>
        <dbReference type="ARBA" id="ARBA00011270"/>
    </source>
</evidence>
<name>A0A060QJC2_9PROT</name>
<evidence type="ECO:0000256" key="1">
    <source>
        <dbReference type="ARBA" id="ARBA00003365"/>
    </source>
</evidence>
<protein>
    <recommendedName>
        <fullName evidence="9">Tryptophan synthase alpha chain</fullName>
        <ecNumber evidence="9">4.2.1.20</ecNumber>
    </recommendedName>
</protein>
<dbReference type="CDD" id="cd04724">
    <property type="entry name" value="Tryptophan_synthase_alpha"/>
    <property type="match status" value="1"/>
</dbReference>
<dbReference type="InterPro" id="IPR011060">
    <property type="entry name" value="RibuloseP-bd_barrel"/>
</dbReference>
<feature type="active site" description="Proton acceptor" evidence="9">
    <location>
        <position position="49"/>
    </location>
</feature>
<dbReference type="GeneID" id="78227755"/>
<dbReference type="Gene3D" id="3.20.20.70">
    <property type="entry name" value="Aldolase class I"/>
    <property type="match status" value="1"/>
</dbReference>
<comment type="subunit">
    <text evidence="3 9">Tetramer of two alpha and two beta chains.</text>
</comment>
<comment type="pathway">
    <text evidence="2 9">Amino-acid biosynthesis; L-tryptophan biosynthesis; L-tryptophan from chorismate: step 5/5.</text>
</comment>
<evidence type="ECO:0000256" key="9">
    <source>
        <dbReference type="HAMAP-Rule" id="MF_00131"/>
    </source>
</evidence>
<comment type="catalytic activity">
    <reaction evidence="8 9">
        <text>(1S,2R)-1-C-(indol-3-yl)glycerol 3-phosphate + L-serine = D-glyceraldehyde 3-phosphate + L-tryptophan + H2O</text>
        <dbReference type="Rhea" id="RHEA:10532"/>
        <dbReference type="ChEBI" id="CHEBI:15377"/>
        <dbReference type="ChEBI" id="CHEBI:33384"/>
        <dbReference type="ChEBI" id="CHEBI:57912"/>
        <dbReference type="ChEBI" id="CHEBI:58866"/>
        <dbReference type="ChEBI" id="CHEBI:59776"/>
        <dbReference type="EC" id="4.2.1.20"/>
    </reaction>
</comment>
<feature type="active site" description="Proton acceptor" evidence="9">
    <location>
        <position position="60"/>
    </location>
</feature>
<dbReference type="FunFam" id="3.20.20.70:FF:000037">
    <property type="entry name" value="Tryptophan synthase alpha chain"/>
    <property type="match status" value="1"/>
</dbReference>
<evidence type="ECO:0000313" key="12">
    <source>
        <dbReference type="Proteomes" id="UP000027583"/>
    </source>
</evidence>
<proteinExistence type="inferred from homology"/>
<keyword evidence="7 9" id="KW-0456">Lyase</keyword>
<dbReference type="HAMAP" id="MF_00131">
    <property type="entry name" value="Trp_synth_alpha"/>
    <property type="match status" value="1"/>
</dbReference>
<comment type="similarity">
    <text evidence="9 10">Belongs to the TrpA family.</text>
</comment>
<dbReference type="InterPro" id="IPR013785">
    <property type="entry name" value="Aldolase_TIM"/>
</dbReference>
<dbReference type="EC" id="4.2.1.20" evidence="9"/>
<dbReference type="eggNOG" id="COG0159">
    <property type="taxonomic scope" value="Bacteria"/>
</dbReference>
<dbReference type="AlphaFoldDB" id="A0A060QJC2"/>
<keyword evidence="4 9" id="KW-0028">Amino-acid biosynthesis</keyword>
<dbReference type="Pfam" id="PF00290">
    <property type="entry name" value="Trp_syntA"/>
    <property type="match status" value="1"/>
</dbReference>
<reference evidence="11 12" key="2">
    <citation type="journal article" date="2014" name="PLoS ONE">
        <title>Evolution of mitochondria reconstructed from the energy metabolism of living bacteria.</title>
        <authorList>
            <person name="Degli Esposti M."/>
            <person name="Chouaia B."/>
            <person name="Comandatore F."/>
            <person name="Crotti E."/>
            <person name="Sassera D."/>
            <person name="Lievens P.M."/>
            <person name="Daffonchio D."/>
            <person name="Bandi C."/>
        </authorList>
    </citation>
    <scope>NUCLEOTIDE SEQUENCE [LARGE SCALE GENOMIC DNA]</scope>
    <source>
        <strain evidence="11 12">SF2.1</strain>
    </source>
</reference>
<dbReference type="PANTHER" id="PTHR43406">
    <property type="entry name" value="TRYPTOPHAN SYNTHASE, ALPHA CHAIN"/>
    <property type="match status" value="1"/>
</dbReference>
<dbReference type="SUPFAM" id="SSF51366">
    <property type="entry name" value="Ribulose-phoshate binding barrel"/>
    <property type="match status" value="1"/>
</dbReference>